<keyword evidence="2" id="KW-0201">Cytochrome c-type biogenesis</keyword>
<organism evidence="6 7">
    <name type="scientific">Mucilaginibacter pankratovii</name>
    <dbReference type="NCBI Taxonomy" id="2772110"/>
    <lineage>
        <taxon>Bacteria</taxon>
        <taxon>Pseudomonadati</taxon>
        <taxon>Bacteroidota</taxon>
        <taxon>Sphingobacteriia</taxon>
        <taxon>Sphingobacteriales</taxon>
        <taxon>Sphingobacteriaceae</taxon>
        <taxon>Mucilaginibacter</taxon>
    </lineage>
</organism>
<dbReference type="Gene3D" id="3.40.30.10">
    <property type="entry name" value="Glutaredoxin"/>
    <property type="match status" value="1"/>
</dbReference>
<protein>
    <submittedName>
        <fullName evidence="6">AhpC/TSA family protein</fullName>
    </submittedName>
</protein>
<dbReference type="InterPro" id="IPR050553">
    <property type="entry name" value="Thioredoxin_ResA/DsbE_sf"/>
</dbReference>
<dbReference type="Pfam" id="PF00578">
    <property type="entry name" value="AhpC-TSA"/>
    <property type="match status" value="1"/>
</dbReference>
<evidence type="ECO:0000259" key="5">
    <source>
        <dbReference type="PROSITE" id="PS51352"/>
    </source>
</evidence>
<keyword evidence="3" id="KW-1015">Disulfide bond</keyword>
<keyword evidence="7" id="KW-1185">Reference proteome</keyword>
<reference evidence="6 7" key="1">
    <citation type="submission" date="2020-09" db="EMBL/GenBank/DDBJ databases">
        <title>Novel species of Mucilaginibacter isolated from a glacier on the Tibetan Plateau.</title>
        <authorList>
            <person name="Liu Q."/>
            <person name="Xin Y.-H."/>
        </authorList>
    </citation>
    <scope>NUCLEOTIDE SEQUENCE [LARGE SCALE GENOMIC DNA]</scope>
    <source>
        <strain evidence="6 7">ZT4R22</strain>
    </source>
</reference>
<dbReference type="PANTHER" id="PTHR42852:SF6">
    <property type="entry name" value="THIOL:DISULFIDE INTERCHANGE PROTEIN DSBE"/>
    <property type="match status" value="1"/>
</dbReference>
<dbReference type="InterPro" id="IPR017937">
    <property type="entry name" value="Thioredoxin_CS"/>
</dbReference>
<keyword evidence="4" id="KW-0676">Redox-active center</keyword>
<evidence type="ECO:0000256" key="3">
    <source>
        <dbReference type="ARBA" id="ARBA00023157"/>
    </source>
</evidence>
<proteinExistence type="predicted"/>
<name>A0ABR7WWC5_9SPHI</name>
<sequence length="340" mass="37699">MMVIYTRDLTDSVKVTDGTFTLSAPYKGPAMYYFYSKYEAKRDGGYSPFSILVNSPAPVDINVGAEGLAKSVIGNAPENKLYHEFSKAGGGQQKIMDQLNTKYGADFLKTLTEKDPKYKEVMSDYKELASANDALEASRLASFIKANPNSFTAIFLLNNMISSVPMNKGEALYQLLGANYKKTSYGADIKRKINAAKITAIGKIAPDFEQADTSGNMVKLSSLRGQYVLVDFWASWCGPCRAENPNVVKAYQQYHDKGFTVLGVSLDQPGKKDAWLKAIHQDQLTWTQVSDLLFWNNAAARLYGVQAIPQNFLLDKEGKIISTNIKGEELNTKLAEIFHK</sequence>
<dbReference type="PROSITE" id="PS51352">
    <property type="entry name" value="THIOREDOXIN_2"/>
    <property type="match status" value="1"/>
</dbReference>
<dbReference type="EMBL" id="JACWMY010000013">
    <property type="protein sequence ID" value="MBD1366591.1"/>
    <property type="molecule type" value="Genomic_DNA"/>
</dbReference>
<dbReference type="Proteomes" id="UP000606600">
    <property type="component" value="Unassembled WGS sequence"/>
</dbReference>
<dbReference type="InterPro" id="IPR013766">
    <property type="entry name" value="Thioredoxin_domain"/>
</dbReference>
<evidence type="ECO:0000313" key="7">
    <source>
        <dbReference type="Proteomes" id="UP000606600"/>
    </source>
</evidence>
<dbReference type="InterPro" id="IPR036249">
    <property type="entry name" value="Thioredoxin-like_sf"/>
</dbReference>
<evidence type="ECO:0000256" key="1">
    <source>
        <dbReference type="ARBA" id="ARBA00004196"/>
    </source>
</evidence>
<dbReference type="SUPFAM" id="SSF52833">
    <property type="entry name" value="Thioredoxin-like"/>
    <property type="match status" value="1"/>
</dbReference>
<evidence type="ECO:0000256" key="4">
    <source>
        <dbReference type="ARBA" id="ARBA00023284"/>
    </source>
</evidence>
<gene>
    <name evidence="6" type="ORF">IDJ77_22445</name>
</gene>
<dbReference type="CDD" id="cd02966">
    <property type="entry name" value="TlpA_like_family"/>
    <property type="match status" value="1"/>
</dbReference>
<comment type="caution">
    <text evidence="6">The sequence shown here is derived from an EMBL/GenBank/DDBJ whole genome shotgun (WGS) entry which is preliminary data.</text>
</comment>
<evidence type="ECO:0000256" key="2">
    <source>
        <dbReference type="ARBA" id="ARBA00022748"/>
    </source>
</evidence>
<evidence type="ECO:0000313" key="6">
    <source>
        <dbReference type="EMBL" id="MBD1366591.1"/>
    </source>
</evidence>
<accession>A0ABR7WWC5</accession>
<comment type="subcellular location">
    <subcellularLocation>
        <location evidence="1">Cell envelope</location>
    </subcellularLocation>
</comment>
<feature type="domain" description="Thioredoxin" evidence="5">
    <location>
        <begin position="199"/>
        <end position="340"/>
    </location>
</feature>
<dbReference type="InterPro" id="IPR000866">
    <property type="entry name" value="AhpC/TSA"/>
</dbReference>
<dbReference type="PROSITE" id="PS00194">
    <property type="entry name" value="THIOREDOXIN_1"/>
    <property type="match status" value="1"/>
</dbReference>
<dbReference type="PANTHER" id="PTHR42852">
    <property type="entry name" value="THIOL:DISULFIDE INTERCHANGE PROTEIN DSBE"/>
    <property type="match status" value="1"/>
</dbReference>